<evidence type="ECO:0000259" key="3">
    <source>
        <dbReference type="Pfam" id="PF01170"/>
    </source>
</evidence>
<dbReference type="InterPro" id="IPR002052">
    <property type="entry name" value="DNA_methylase_N6_adenine_CS"/>
</dbReference>
<evidence type="ECO:0000256" key="2">
    <source>
        <dbReference type="ARBA" id="ARBA00022679"/>
    </source>
</evidence>
<dbReference type="SUPFAM" id="SSF53335">
    <property type="entry name" value="S-adenosyl-L-methionine-dependent methyltransferases"/>
    <property type="match status" value="1"/>
</dbReference>
<dbReference type="Pfam" id="PF01170">
    <property type="entry name" value="UPF0020"/>
    <property type="match status" value="1"/>
</dbReference>
<evidence type="ECO:0000313" key="4">
    <source>
        <dbReference type="EMBL" id="OSX76058.1"/>
    </source>
</evidence>
<dbReference type="InterPro" id="IPR029063">
    <property type="entry name" value="SAM-dependent_MTases_sf"/>
</dbReference>
<dbReference type="OrthoDB" id="333024at2759"/>
<dbReference type="EMBL" id="KV918881">
    <property type="protein sequence ID" value="OSX76058.1"/>
    <property type="molecule type" value="Genomic_DNA"/>
</dbReference>
<dbReference type="Proteomes" id="UP000218209">
    <property type="component" value="Unassembled WGS sequence"/>
</dbReference>
<reference evidence="4 5" key="1">
    <citation type="submission" date="2017-03" db="EMBL/GenBank/DDBJ databases">
        <title>WGS assembly of Porphyra umbilicalis.</title>
        <authorList>
            <person name="Brawley S.H."/>
            <person name="Blouin N.A."/>
            <person name="Ficko-Blean E."/>
            <person name="Wheeler G.L."/>
            <person name="Lohr M."/>
            <person name="Goodson H.V."/>
            <person name="Jenkins J.W."/>
            <person name="Blaby-Haas C.E."/>
            <person name="Helliwell K.E."/>
            <person name="Chan C."/>
            <person name="Marriage T."/>
            <person name="Bhattacharya D."/>
            <person name="Klein A.S."/>
            <person name="Badis Y."/>
            <person name="Brodie J."/>
            <person name="Cao Y."/>
            <person name="Collen J."/>
            <person name="Dittami S.M."/>
            <person name="Gachon C.M."/>
            <person name="Green B.R."/>
            <person name="Karpowicz S."/>
            <person name="Kim J.W."/>
            <person name="Kudahl U."/>
            <person name="Lin S."/>
            <person name="Michel G."/>
            <person name="Mittag M."/>
            <person name="Olson B.J."/>
            <person name="Pangilinan J."/>
            <person name="Peng Y."/>
            <person name="Qiu H."/>
            <person name="Shu S."/>
            <person name="Singer J.T."/>
            <person name="Smith A.G."/>
            <person name="Sprecher B.N."/>
            <person name="Wagner V."/>
            <person name="Wang W."/>
            <person name="Wang Z.-Y."/>
            <person name="Yan J."/>
            <person name="Yarish C."/>
            <person name="Zoeuner-Riek S."/>
            <person name="Zhuang Y."/>
            <person name="Zou Y."/>
            <person name="Lindquist E.A."/>
            <person name="Grimwood J."/>
            <person name="Barry K."/>
            <person name="Rokhsar D.S."/>
            <person name="Schmutz J."/>
            <person name="Stiller J.W."/>
            <person name="Grossman A.R."/>
            <person name="Prochnik S.E."/>
        </authorList>
    </citation>
    <scope>NUCLEOTIDE SEQUENCE [LARGE SCALE GENOMIC DNA]</scope>
    <source>
        <strain evidence="4">4086291</strain>
    </source>
</reference>
<proteinExistence type="predicted"/>
<dbReference type="InterPro" id="IPR000241">
    <property type="entry name" value="RlmKL-like_Mtase"/>
</dbReference>
<dbReference type="AlphaFoldDB" id="A0A1X6P5D6"/>
<sequence>MDAALSFIMANLALVRPTSVALDPFAGTGSCLVAAACRGAAVLASDLSRRALAGKLPAVDLASNFVQYGLPAPLDAVRMDVLCPAWRWPAGGLVTAVVCDPPYGIREGSRALAPLPAAASAAAAAAGRPHAPPTVRVAFDDFLHHLLHAAAAALVPGGRLVYWLPTVPAEYAPADVPVHPLLRLVANCEQPLSGKLARRLITMERVGDGPPPAAGGAPAAAAAAAPVDPRAVPLPTRTHVPAHANLAAKVFGVADRLEDALPRRPVEADAVRVKAVTGTGVGRGDAQSPEAAVAAATQARACRVAEPVAAAAARP</sequence>
<dbReference type="PANTHER" id="PTHR13370">
    <property type="entry name" value="RNA METHYLASE-RELATED"/>
    <property type="match status" value="1"/>
</dbReference>
<evidence type="ECO:0000313" key="5">
    <source>
        <dbReference type="Proteomes" id="UP000218209"/>
    </source>
</evidence>
<dbReference type="GO" id="GO:0032259">
    <property type="term" value="P:methylation"/>
    <property type="evidence" value="ECO:0007669"/>
    <property type="project" value="UniProtKB-KW"/>
</dbReference>
<dbReference type="GO" id="GO:0008168">
    <property type="term" value="F:methyltransferase activity"/>
    <property type="evidence" value="ECO:0007669"/>
    <property type="project" value="UniProtKB-KW"/>
</dbReference>
<gene>
    <name evidence="4" type="ORF">BU14_0208s0016</name>
</gene>
<dbReference type="GO" id="GO:0003676">
    <property type="term" value="F:nucleic acid binding"/>
    <property type="evidence" value="ECO:0007669"/>
    <property type="project" value="InterPro"/>
</dbReference>
<evidence type="ECO:0000256" key="1">
    <source>
        <dbReference type="ARBA" id="ARBA00022603"/>
    </source>
</evidence>
<dbReference type="GO" id="GO:0043527">
    <property type="term" value="C:tRNA methyltransferase complex"/>
    <property type="evidence" value="ECO:0007669"/>
    <property type="project" value="UniProtKB-ARBA"/>
</dbReference>
<feature type="domain" description="Ribosomal RNA large subunit methyltransferase K/L-like methyltransferase" evidence="3">
    <location>
        <begin position="2"/>
        <end position="109"/>
    </location>
</feature>
<accession>A0A1X6P5D6</accession>
<name>A0A1X6P5D6_PORUM</name>
<keyword evidence="5" id="KW-1185">Reference proteome</keyword>
<dbReference type="GO" id="GO:0005737">
    <property type="term" value="C:cytoplasm"/>
    <property type="evidence" value="ECO:0007669"/>
    <property type="project" value="TreeGrafter"/>
</dbReference>
<dbReference type="PROSITE" id="PS00092">
    <property type="entry name" value="N6_MTASE"/>
    <property type="match status" value="1"/>
</dbReference>
<keyword evidence="1" id="KW-0489">Methyltransferase</keyword>
<dbReference type="Gene3D" id="3.40.50.150">
    <property type="entry name" value="Vaccinia Virus protein VP39"/>
    <property type="match status" value="1"/>
</dbReference>
<protein>
    <recommendedName>
        <fullName evidence="3">Ribosomal RNA large subunit methyltransferase K/L-like methyltransferase domain-containing protein</fullName>
    </recommendedName>
</protein>
<organism evidence="4 5">
    <name type="scientific">Porphyra umbilicalis</name>
    <name type="common">Purple laver</name>
    <name type="synonym">Red alga</name>
    <dbReference type="NCBI Taxonomy" id="2786"/>
    <lineage>
        <taxon>Eukaryota</taxon>
        <taxon>Rhodophyta</taxon>
        <taxon>Bangiophyceae</taxon>
        <taxon>Bangiales</taxon>
        <taxon>Bangiaceae</taxon>
        <taxon>Porphyra</taxon>
    </lineage>
</organism>
<keyword evidence="2" id="KW-0808">Transferase</keyword>
<dbReference type="PANTHER" id="PTHR13370:SF3">
    <property type="entry name" value="TRNA (GUANINE(10)-N2)-METHYLTRANSFERASE HOMOLOG"/>
    <property type="match status" value="1"/>
</dbReference>